<name>A0A402CQC2_9BACT</name>
<dbReference type="AlphaFoldDB" id="A0A402CQC2"/>
<dbReference type="FunFam" id="3.40.50.720:FF:000084">
    <property type="entry name" value="Short-chain dehydrogenase reductase"/>
    <property type="match status" value="1"/>
</dbReference>
<comment type="similarity">
    <text evidence="1">Belongs to the short-chain dehydrogenases/reductases (SDR) family.</text>
</comment>
<evidence type="ECO:0000313" key="4">
    <source>
        <dbReference type="Proteomes" id="UP000287394"/>
    </source>
</evidence>
<dbReference type="Proteomes" id="UP000287394">
    <property type="component" value="Chromosome"/>
</dbReference>
<sequence>MLLPGKIAVVTGAGRGIGSEIARLFAAEGASVVVNYNHSAETAQTLASEIGNGSIAIGADMSDPASAKDLIDQTVAHFGRIDILVNNGASFAHDLNFETAEWEDYAKEFAGVVGSTVNPIRAAVPYMKSEGGGKIVNFIATLVQRPSSDQIVHTTCKSALIGLTRTLARDLGPHGITVNMVSPGMTMTEYSKSLPDELQKRVTAQTPLRRLAQAEDVAKVVLFYASPLADFVTGANIAPDGGLVVL</sequence>
<keyword evidence="2" id="KW-0560">Oxidoreductase</keyword>
<dbReference type="Pfam" id="PF13561">
    <property type="entry name" value="adh_short_C2"/>
    <property type="match status" value="1"/>
</dbReference>
<dbReference type="PRINTS" id="PR00081">
    <property type="entry name" value="GDHRDH"/>
</dbReference>
<dbReference type="SUPFAM" id="SSF51735">
    <property type="entry name" value="NAD(P)-binding Rossmann-fold domains"/>
    <property type="match status" value="1"/>
</dbReference>
<dbReference type="EMBL" id="AP025739">
    <property type="protein sequence ID" value="BDI32748.1"/>
    <property type="molecule type" value="Genomic_DNA"/>
</dbReference>
<evidence type="ECO:0000313" key="3">
    <source>
        <dbReference type="EMBL" id="BDI32748.1"/>
    </source>
</evidence>
<proteinExistence type="inferred from homology"/>
<dbReference type="PANTHER" id="PTHR43639:SF1">
    <property type="entry name" value="SHORT-CHAIN DEHYDROGENASE_REDUCTASE FAMILY PROTEIN"/>
    <property type="match status" value="1"/>
</dbReference>
<protein>
    <submittedName>
        <fullName evidence="3">3-oxoacyl-ACP reductase</fullName>
    </submittedName>
</protein>
<dbReference type="InterPro" id="IPR036291">
    <property type="entry name" value="NAD(P)-bd_dom_sf"/>
</dbReference>
<accession>A0A402CQC2</accession>
<dbReference type="RefSeq" id="WP_119319552.1">
    <property type="nucleotide sequence ID" value="NZ_AP025739.1"/>
</dbReference>
<gene>
    <name evidence="3" type="ORF">CCAX7_47990</name>
</gene>
<dbReference type="InterPro" id="IPR002347">
    <property type="entry name" value="SDR_fam"/>
</dbReference>
<organism evidence="3 4">
    <name type="scientific">Capsulimonas corticalis</name>
    <dbReference type="NCBI Taxonomy" id="2219043"/>
    <lineage>
        <taxon>Bacteria</taxon>
        <taxon>Bacillati</taxon>
        <taxon>Armatimonadota</taxon>
        <taxon>Armatimonadia</taxon>
        <taxon>Capsulimonadales</taxon>
        <taxon>Capsulimonadaceae</taxon>
        <taxon>Capsulimonas</taxon>
    </lineage>
</organism>
<evidence type="ECO:0000256" key="1">
    <source>
        <dbReference type="ARBA" id="ARBA00006484"/>
    </source>
</evidence>
<dbReference type="Gene3D" id="3.40.50.720">
    <property type="entry name" value="NAD(P)-binding Rossmann-like Domain"/>
    <property type="match status" value="1"/>
</dbReference>
<dbReference type="OrthoDB" id="9803333at2"/>
<dbReference type="PRINTS" id="PR00080">
    <property type="entry name" value="SDRFAMILY"/>
</dbReference>
<dbReference type="KEGG" id="ccot:CCAX7_47990"/>
<evidence type="ECO:0000256" key="2">
    <source>
        <dbReference type="ARBA" id="ARBA00023002"/>
    </source>
</evidence>
<dbReference type="PANTHER" id="PTHR43639">
    <property type="entry name" value="OXIDOREDUCTASE, SHORT-CHAIN DEHYDROGENASE/REDUCTASE FAMILY (AFU_ORTHOLOGUE AFUA_5G02870)"/>
    <property type="match status" value="1"/>
</dbReference>
<reference evidence="3 4" key="1">
    <citation type="journal article" date="2019" name="Int. J. Syst. Evol. Microbiol.">
        <title>Capsulimonas corticalis gen. nov., sp. nov., an aerobic capsulated bacterium, of a novel bacterial order, Capsulimonadales ord. nov., of the class Armatimonadia of the phylum Armatimonadetes.</title>
        <authorList>
            <person name="Li J."/>
            <person name="Kudo C."/>
            <person name="Tonouchi A."/>
        </authorList>
    </citation>
    <scope>NUCLEOTIDE SEQUENCE [LARGE SCALE GENOMIC DNA]</scope>
    <source>
        <strain evidence="3 4">AX-7</strain>
    </source>
</reference>
<dbReference type="GO" id="GO:0016491">
    <property type="term" value="F:oxidoreductase activity"/>
    <property type="evidence" value="ECO:0007669"/>
    <property type="project" value="UniProtKB-KW"/>
</dbReference>
<keyword evidence="4" id="KW-1185">Reference proteome</keyword>